<feature type="region of interest" description="Disordered" evidence="1">
    <location>
        <begin position="78"/>
        <end position="116"/>
    </location>
</feature>
<reference evidence="2" key="1">
    <citation type="journal article" date="2020" name="Stud. Mycol.">
        <title>101 Dothideomycetes genomes: a test case for predicting lifestyles and emergence of pathogens.</title>
        <authorList>
            <person name="Haridas S."/>
            <person name="Albert R."/>
            <person name="Binder M."/>
            <person name="Bloem J."/>
            <person name="Labutti K."/>
            <person name="Salamov A."/>
            <person name="Andreopoulos B."/>
            <person name="Baker S."/>
            <person name="Barry K."/>
            <person name="Bills G."/>
            <person name="Bluhm B."/>
            <person name="Cannon C."/>
            <person name="Castanera R."/>
            <person name="Culley D."/>
            <person name="Daum C."/>
            <person name="Ezra D."/>
            <person name="Gonzalez J."/>
            <person name="Henrissat B."/>
            <person name="Kuo A."/>
            <person name="Liang C."/>
            <person name="Lipzen A."/>
            <person name="Lutzoni F."/>
            <person name="Magnuson J."/>
            <person name="Mondo S."/>
            <person name="Nolan M."/>
            <person name="Ohm R."/>
            <person name="Pangilinan J."/>
            <person name="Park H.-J."/>
            <person name="Ramirez L."/>
            <person name="Alfaro M."/>
            <person name="Sun H."/>
            <person name="Tritt A."/>
            <person name="Yoshinaga Y."/>
            <person name="Zwiers L.-H."/>
            <person name="Turgeon B."/>
            <person name="Goodwin S."/>
            <person name="Spatafora J."/>
            <person name="Crous P."/>
            <person name="Grigoriev I."/>
        </authorList>
    </citation>
    <scope>NUCLEOTIDE SEQUENCE</scope>
    <source>
        <strain evidence="2">SCOH1-5</strain>
    </source>
</reference>
<evidence type="ECO:0000256" key="1">
    <source>
        <dbReference type="SAM" id="MobiDB-lite"/>
    </source>
</evidence>
<dbReference type="AlphaFoldDB" id="A0A6A6FA07"/>
<gene>
    <name evidence="2" type="ORF">CERZMDRAFT_86285</name>
</gene>
<organism evidence="2 3">
    <name type="scientific">Cercospora zeae-maydis SCOH1-5</name>
    <dbReference type="NCBI Taxonomy" id="717836"/>
    <lineage>
        <taxon>Eukaryota</taxon>
        <taxon>Fungi</taxon>
        <taxon>Dikarya</taxon>
        <taxon>Ascomycota</taxon>
        <taxon>Pezizomycotina</taxon>
        <taxon>Dothideomycetes</taxon>
        <taxon>Dothideomycetidae</taxon>
        <taxon>Mycosphaerellales</taxon>
        <taxon>Mycosphaerellaceae</taxon>
        <taxon>Cercospora</taxon>
    </lineage>
</organism>
<dbReference type="OrthoDB" id="3648507at2759"/>
<dbReference type="EMBL" id="ML992682">
    <property type="protein sequence ID" value="KAF2210228.1"/>
    <property type="molecule type" value="Genomic_DNA"/>
</dbReference>
<name>A0A6A6FA07_9PEZI</name>
<evidence type="ECO:0000313" key="3">
    <source>
        <dbReference type="Proteomes" id="UP000799539"/>
    </source>
</evidence>
<sequence>MTETSITETATTPRETFLPADRSALRNGMLAAFLQSEPRSRHIRGGVGVRCCFRPMDDPVVSPRDCYTTAKLFGRIQASIPDNTRWPRQESVHSTSQGPGAGLPSARPCNGLRQGA</sequence>
<accession>A0A6A6FA07</accession>
<dbReference type="Proteomes" id="UP000799539">
    <property type="component" value="Unassembled WGS sequence"/>
</dbReference>
<protein>
    <submittedName>
        <fullName evidence="2">Uncharacterized protein</fullName>
    </submittedName>
</protein>
<evidence type="ECO:0000313" key="2">
    <source>
        <dbReference type="EMBL" id="KAF2210228.1"/>
    </source>
</evidence>
<proteinExistence type="predicted"/>
<keyword evidence="3" id="KW-1185">Reference proteome</keyword>